<dbReference type="Gene3D" id="3.90.190.10">
    <property type="entry name" value="Protein tyrosine phosphatase superfamily"/>
    <property type="match status" value="1"/>
</dbReference>
<gene>
    <name evidence="3" type="ORF">C1702_00540</name>
    <name evidence="4" type="ORF">EV676_102121</name>
</gene>
<dbReference type="InterPro" id="IPR057023">
    <property type="entry name" value="PTP-SAK"/>
</dbReference>
<dbReference type="AlphaFoldDB" id="A0A2S5T964"/>
<dbReference type="PROSITE" id="PS50056">
    <property type="entry name" value="TYR_PHOSPHATASE_2"/>
    <property type="match status" value="1"/>
</dbReference>
<comment type="caution">
    <text evidence="3">The sequence shown here is derived from an EMBL/GenBank/DDBJ whole genome shotgun (WGS) entry which is preliminary data.</text>
</comment>
<protein>
    <submittedName>
        <fullName evidence="3 4">Phosphatase</fullName>
    </submittedName>
</protein>
<organism evidence="3 5">
    <name type="scientific">Caldimonas thermodepolymerans</name>
    <dbReference type="NCBI Taxonomy" id="215580"/>
    <lineage>
        <taxon>Bacteria</taxon>
        <taxon>Pseudomonadati</taxon>
        <taxon>Pseudomonadota</taxon>
        <taxon>Betaproteobacteria</taxon>
        <taxon>Burkholderiales</taxon>
        <taxon>Sphaerotilaceae</taxon>
        <taxon>Caldimonas</taxon>
    </lineage>
</organism>
<evidence type="ECO:0000313" key="5">
    <source>
        <dbReference type="Proteomes" id="UP000239406"/>
    </source>
</evidence>
<dbReference type="Pfam" id="PF22784">
    <property type="entry name" value="PTP-SAK"/>
    <property type="match status" value="1"/>
</dbReference>
<sequence length="158" mass="17320">MNLRGVILPPAVRGSLWLSSMPGRFEPWRDFLAEATHRHLALVTCLTPLDELAELSPDYAEAVRLNRLPFEWLHLPMRNFGLPEDPGGFRHGIARLAERVQAGDAVLLHCAAGMGRTGSAAACVLKQLGLPTQEALQRVRDAGSNPQNAAQSGFVDWF</sequence>
<dbReference type="Proteomes" id="UP000239406">
    <property type="component" value="Unassembled WGS sequence"/>
</dbReference>
<dbReference type="GO" id="GO:0016791">
    <property type="term" value="F:phosphatase activity"/>
    <property type="evidence" value="ECO:0007669"/>
    <property type="project" value="UniProtKB-ARBA"/>
</dbReference>
<proteinExistence type="predicted"/>
<evidence type="ECO:0000256" key="1">
    <source>
        <dbReference type="ARBA" id="ARBA00022801"/>
    </source>
</evidence>
<dbReference type="PROSITE" id="PS00383">
    <property type="entry name" value="TYR_PHOSPHATASE_1"/>
    <property type="match status" value="1"/>
</dbReference>
<keyword evidence="5" id="KW-1185">Reference proteome</keyword>
<dbReference type="InterPro" id="IPR016130">
    <property type="entry name" value="Tyr_Pase_AS"/>
</dbReference>
<dbReference type="EMBL" id="SLXF01000002">
    <property type="protein sequence ID" value="TCP08613.1"/>
    <property type="molecule type" value="Genomic_DNA"/>
</dbReference>
<dbReference type="Proteomes" id="UP000294772">
    <property type="component" value="Unassembled WGS sequence"/>
</dbReference>
<reference evidence="3 5" key="1">
    <citation type="submission" date="2018-02" db="EMBL/GenBank/DDBJ databases">
        <title>Reclassifiation of [Polyangium] brachysporum DSM 7029 as Guopingzhaonella breviflexa gen. nov., sp. nov., a member of the family Comamonadaceae.</title>
        <authorList>
            <person name="Tang B."/>
        </authorList>
    </citation>
    <scope>NUCLEOTIDE SEQUENCE [LARGE SCALE GENOMIC DNA]</scope>
    <source>
        <strain evidence="3 5">DSM 15344</strain>
    </source>
</reference>
<feature type="domain" description="Tyrosine specific protein phosphatases" evidence="2">
    <location>
        <begin position="87"/>
        <end position="141"/>
    </location>
</feature>
<reference evidence="4 6" key="2">
    <citation type="submission" date="2019-03" db="EMBL/GenBank/DDBJ databases">
        <title>Genomic Encyclopedia of Type Strains, Phase IV (KMG-IV): sequencing the most valuable type-strain genomes for metagenomic binning, comparative biology and taxonomic classification.</title>
        <authorList>
            <person name="Goeker M."/>
        </authorList>
    </citation>
    <scope>NUCLEOTIDE SEQUENCE [LARGE SCALE GENOMIC DNA]</scope>
    <source>
        <strain evidence="4 6">DSM 15264</strain>
    </source>
</reference>
<evidence type="ECO:0000259" key="2">
    <source>
        <dbReference type="PROSITE" id="PS50056"/>
    </source>
</evidence>
<evidence type="ECO:0000313" key="6">
    <source>
        <dbReference type="Proteomes" id="UP000294772"/>
    </source>
</evidence>
<dbReference type="OrthoDB" id="9806482at2"/>
<dbReference type="RefSeq" id="WP_104355715.1">
    <property type="nucleotide sequence ID" value="NZ_CALFFA010000001.1"/>
</dbReference>
<evidence type="ECO:0000313" key="3">
    <source>
        <dbReference type="EMBL" id="PPE71523.1"/>
    </source>
</evidence>
<accession>A0A2S5T964</accession>
<dbReference type="SUPFAM" id="SSF52799">
    <property type="entry name" value="(Phosphotyrosine protein) phosphatases II"/>
    <property type="match status" value="1"/>
</dbReference>
<dbReference type="EMBL" id="PSNY01000001">
    <property type="protein sequence ID" value="PPE71523.1"/>
    <property type="molecule type" value="Genomic_DNA"/>
</dbReference>
<keyword evidence="1" id="KW-0378">Hydrolase</keyword>
<dbReference type="InterPro" id="IPR000387">
    <property type="entry name" value="Tyr_Pase_dom"/>
</dbReference>
<dbReference type="InterPro" id="IPR029021">
    <property type="entry name" value="Prot-tyrosine_phosphatase-like"/>
</dbReference>
<evidence type="ECO:0000313" key="4">
    <source>
        <dbReference type="EMBL" id="TCP08613.1"/>
    </source>
</evidence>
<name>A0A2S5T964_9BURK</name>